<comment type="caution">
    <text evidence="1">The sequence shown here is derived from an EMBL/GenBank/DDBJ whole genome shotgun (WGS) entry which is preliminary data.</text>
</comment>
<accession>A0A9X4R5J5</accession>
<organism evidence="1 2">
    <name type="scientific">Pelomonas aquatica</name>
    <dbReference type="NCBI Taxonomy" id="431058"/>
    <lineage>
        <taxon>Bacteria</taxon>
        <taxon>Pseudomonadati</taxon>
        <taxon>Pseudomonadota</taxon>
        <taxon>Betaproteobacteria</taxon>
        <taxon>Burkholderiales</taxon>
        <taxon>Sphaerotilaceae</taxon>
        <taxon>Roseateles</taxon>
    </lineage>
</organism>
<dbReference type="AlphaFoldDB" id="A0A9X4R5J5"/>
<dbReference type="Proteomes" id="UP001152766">
    <property type="component" value="Unassembled WGS sequence"/>
</dbReference>
<name>A0A9X4R5J5_9BURK</name>
<dbReference type="RefSeq" id="WP_268149807.1">
    <property type="nucleotide sequence ID" value="NZ_JAPPUW010000007.1"/>
</dbReference>
<keyword evidence="2" id="KW-1185">Reference proteome</keyword>
<protein>
    <submittedName>
        <fullName evidence="1">Uncharacterized protein</fullName>
    </submittedName>
</protein>
<gene>
    <name evidence="1" type="ORF">EXJ73_14860</name>
</gene>
<sequence>MSARKLLVPLDQALAAGALDVTKQALHNSRWRWKRACLLAVEEGREPPSNPWPIIHDISAKGRGHQLMVDVVDGELFMLRQRRRPSCAARMAMLQMQDEHERERNCT</sequence>
<evidence type="ECO:0000313" key="2">
    <source>
        <dbReference type="Proteomes" id="UP001152766"/>
    </source>
</evidence>
<evidence type="ECO:0000313" key="1">
    <source>
        <dbReference type="EMBL" id="MDG0863741.1"/>
    </source>
</evidence>
<dbReference type="EMBL" id="SGUG01000021">
    <property type="protein sequence ID" value="MDG0863741.1"/>
    <property type="molecule type" value="Genomic_DNA"/>
</dbReference>
<reference evidence="1" key="1">
    <citation type="submission" date="2019-02" db="EMBL/GenBank/DDBJ databases">
        <title>Draft genome of the type strain Pelomonas aquatica CCUG 52575T.</title>
        <authorList>
            <person name="Gomila M."/>
            <person name="Lalucat J."/>
        </authorList>
    </citation>
    <scope>NUCLEOTIDE SEQUENCE</scope>
    <source>
        <strain evidence="1">CCUG 52575</strain>
    </source>
</reference>
<proteinExistence type="predicted"/>